<protein>
    <submittedName>
        <fullName evidence="1">Tautomerase enzyme</fullName>
    </submittedName>
</protein>
<comment type="caution">
    <text evidence="1">The sequence shown here is derived from an EMBL/GenBank/DDBJ whole genome shotgun (WGS) entry which is preliminary data.</text>
</comment>
<reference evidence="1" key="1">
    <citation type="submission" date="2014-04" db="EMBL/GenBank/DDBJ databases">
        <title>In planta biocontrol of soil-borne Fusarium wilt of banana through a plant endophytic bacterium, Burkholderia cenocepacia 869T2.</title>
        <authorList>
            <person name="Ho Y.-N."/>
            <person name="Chiang H.-M."/>
            <person name="Chao C.-P."/>
            <person name="Su C.-C."/>
            <person name="Hsu H.-F."/>
            <person name="Guo C.-T."/>
            <person name="Hsieh J.-L."/>
            <person name="Huang C.-C."/>
        </authorList>
    </citation>
    <scope>NUCLEOTIDE SEQUENCE [LARGE SCALE GENOMIC DNA]</scope>
    <source>
        <strain evidence="1">869T2</strain>
    </source>
</reference>
<evidence type="ECO:0000313" key="1">
    <source>
        <dbReference type="EMBL" id="KEA61398.1"/>
    </source>
</evidence>
<dbReference type="SUPFAM" id="SSF55331">
    <property type="entry name" value="Tautomerase/MIF"/>
    <property type="match status" value="1"/>
</dbReference>
<name>A0A071ML38_9BURK</name>
<dbReference type="Gene3D" id="3.30.429.10">
    <property type="entry name" value="Macrophage Migration Inhibitory Factor"/>
    <property type="match status" value="1"/>
</dbReference>
<dbReference type="EMBL" id="JJOA01000001">
    <property type="protein sequence ID" value="KEA61398.1"/>
    <property type="molecule type" value="Genomic_DNA"/>
</dbReference>
<organism evidence="1">
    <name type="scientific">Burkholderia cenocepacia</name>
    <dbReference type="NCBI Taxonomy" id="95486"/>
    <lineage>
        <taxon>Bacteria</taxon>
        <taxon>Pseudomonadati</taxon>
        <taxon>Pseudomonadota</taxon>
        <taxon>Betaproteobacteria</taxon>
        <taxon>Burkholderiales</taxon>
        <taxon>Burkholderiaceae</taxon>
        <taxon>Burkholderia</taxon>
        <taxon>Burkholderia cepacia complex</taxon>
    </lineage>
</organism>
<dbReference type="OrthoDB" id="1438441at2"/>
<accession>A0A071ML38</accession>
<proteinExistence type="predicted"/>
<sequence>MPMIDVTLPEGALAPHAEAQLMNELTGTLIRHEGLDPDDPRVRDVTWIFVHRPAAVYRAGAVAPAPLYRIVPTVPEGQYTDAARAALIADVTAAVARAEGAAVDAVATRVWVFPTEIDDGCWGSRGTVRRLPDIMEYFGGATLRALGEQRLATKRRADADRVVDAVRDSMRETDRNGFHEPAAGVVR</sequence>
<dbReference type="InterPro" id="IPR014347">
    <property type="entry name" value="Tautomerase/MIF_sf"/>
</dbReference>
<dbReference type="AlphaFoldDB" id="A0A071ML38"/>
<gene>
    <name evidence="1" type="ORF">DT99_01020</name>
</gene>